<dbReference type="AlphaFoldDB" id="A0A8S0PLE9"/>
<dbReference type="FunFam" id="2.90.10.10:FF:000004">
    <property type="entry name" value="G-type lectin S-receptor-like serine/threonine-protein kinase"/>
    <property type="match status" value="1"/>
</dbReference>
<evidence type="ECO:0000256" key="9">
    <source>
        <dbReference type="ARBA" id="ARBA00022840"/>
    </source>
</evidence>
<evidence type="ECO:0000256" key="12">
    <source>
        <dbReference type="ARBA" id="ARBA00047899"/>
    </source>
</evidence>
<reference evidence="17 18" key="1">
    <citation type="submission" date="2019-12" db="EMBL/GenBank/DDBJ databases">
        <authorList>
            <person name="Alioto T."/>
            <person name="Alioto T."/>
            <person name="Gomez Garrido J."/>
        </authorList>
    </citation>
    <scope>NUCLEOTIDE SEQUENCE [LARGE SCALE GENOMIC DNA]</scope>
</reference>
<evidence type="ECO:0000256" key="8">
    <source>
        <dbReference type="ARBA" id="ARBA00022777"/>
    </source>
</evidence>
<dbReference type="PROSITE" id="PS00108">
    <property type="entry name" value="PROTEIN_KINASE_ST"/>
    <property type="match status" value="1"/>
</dbReference>
<dbReference type="Gramene" id="OE9A024371T1">
    <property type="protein sequence ID" value="OE9A024371C1"/>
    <property type="gene ID" value="OE9A024371"/>
</dbReference>
<dbReference type="InterPro" id="IPR036426">
    <property type="entry name" value="Bulb-type_lectin_dom_sf"/>
</dbReference>
<dbReference type="EMBL" id="CACTIH010000105">
    <property type="protein sequence ID" value="CAA2954066.1"/>
    <property type="molecule type" value="Genomic_DNA"/>
</dbReference>
<dbReference type="SMART" id="SM00108">
    <property type="entry name" value="B_lectin"/>
    <property type="match status" value="1"/>
</dbReference>
<evidence type="ECO:0000256" key="3">
    <source>
        <dbReference type="ARBA" id="ARBA00022475"/>
    </source>
</evidence>
<sequence>MKKSSEDISFLLVLSSLLYILEFSTAIDIINTTQIIKDGDTLVSYGGIFELGFFSPDNSKNRYLGIWYKKIPGRTVVWVANKETPIRSTTCVLKIIEPGFLVILDDSNNTIWSSNTSRVAQTPILQLLDSGNLVLREANDYNPDNFVWQSFDYLTNTFLPGVNLGWNYETGVESYLTSWKSNEDPAPGDFTFHLDPTGYPFKRKEKKNIDIKFDFIDGSGSAMPKLDSVLLEKEEKLLKWKNRSHRRDFELPLFSLSTISKATDNFSIYKKLGQGRYGPVYKGMLEDGQEIAVKRLSKSSMQGLDEFKNEVICIAKLQHRNLVKLLGCCIEGEEKMLIYESMPNKSLDLILFDQTKSMLLDWSKRLQVLNGVARGIMYIHQDSRLRIVHRDLKVSNILLDTDMNPKISDFGIAKSFQENETEDKTSRVVGTYGYMSPEYAVHGQFSMKSEVFSFGVIVLETVSGKRNSGFSSEDQHLNFLGHAWTLYKEGRSFELVDTYLHAQLIYLKCKD</sequence>
<dbReference type="OrthoDB" id="4062651at2759"/>
<keyword evidence="5" id="KW-0808">Transferase</keyword>
<evidence type="ECO:0000256" key="13">
    <source>
        <dbReference type="ARBA" id="ARBA00048679"/>
    </source>
</evidence>
<feature type="signal peptide" evidence="14">
    <location>
        <begin position="1"/>
        <end position="26"/>
    </location>
</feature>
<comment type="catalytic activity">
    <reaction evidence="13">
        <text>L-seryl-[protein] + ATP = O-phospho-L-seryl-[protein] + ADP + H(+)</text>
        <dbReference type="Rhea" id="RHEA:17989"/>
        <dbReference type="Rhea" id="RHEA-COMP:9863"/>
        <dbReference type="Rhea" id="RHEA-COMP:11604"/>
        <dbReference type="ChEBI" id="CHEBI:15378"/>
        <dbReference type="ChEBI" id="CHEBI:29999"/>
        <dbReference type="ChEBI" id="CHEBI:30616"/>
        <dbReference type="ChEBI" id="CHEBI:83421"/>
        <dbReference type="ChEBI" id="CHEBI:456216"/>
        <dbReference type="EC" id="2.7.11.1"/>
    </reaction>
</comment>
<dbReference type="InterPro" id="IPR008271">
    <property type="entry name" value="Ser/Thr_kinase_AS"/>
</dbReference>
<dbReference type="PROSITE" id="PS50927">
    <property type="entry name" value="BULB_LECTIN"/>
    <property type="match status" value="1"/>
</dbReference>
<evidence type="ECO:0000256" key="6">
    <source>
        <dbReference type="ARBA" id="ARBA00022729"/>
    </source>
</evidence>
<evidence type="ECO:0000259" key="15">
    <source>
        <dbReference type="PROSITE" id="PS50011"/>
    </source>
</evidence>
<evidence type="ECO:0000259" key="16">
    <source>
        <dbReference type="PROSITE" id="PS50927"/>
    </source>
</evidence>
<dbReference type="InterPro" id="IPR000719">
    <property type="entry name" value="Prot_kinase_dom"/>
</dbReference>
<keyword evidence="6 14" id="KW-0732">Signal</keyword>
<organism evidence="17 18">
    <name type="scientific">Olea europaea subsp. europaea</name>
    <dbReference type="NCBI Taxonomy" id="158383"/>
    <lineage>
        <taxon>Eukaryota</taxon>
        <taxon>Viridiplantae</taxon>
        <taxon>Streptophyta</taxon>
        <taxon>Embryophyta</taxon>
        <taxon>Tracheophyta</taxon>
        <taxon>Spermatophyta</taxon>
        <taxon>Magnoliopsida</taxon>
        <taxon>eudicotyledons</taxon>
        <taxon>Gunneridae</taxon>
        <taxon>Pentapetalae</taxon>
        <taxon>asterids</taxon>
        <taxon>lamiids</taxon>
        <taxon>Lamiales</taxon>
        <taxon>Oleaceae</taxon>
        <taxon>Oleeae</taxon>
        <taxon>Olea</taxon>
    </lineage>
</organism>
<name>A0A8S0PLE9_OLEEU</name>
<evidence type="ECO:0000256" key="11">
    <source>
        <dbReference type="ARBA" id="ARBA00023180"/>
    </source>
</evidence>
<dbReference type="InterPro" id="IPR001245">
    <property type="entry name" value="Ser-Thr/Tyr_kinase_cat_dom"/>
</dbReference>
<dbReference type="GO" id="GO:0005524">
    <property type="term" value="F:ATP binding"/>
    <property type="evidence" value="ECO:0007669"/>
    <property type="project" value="UniProtKB-KW"/>
</dbReference>
<keyword evidence="11" id="KW-0325">Glycoprotein</keyword>
<dbReference type="FunFam" id="3.30.200.20:FF:000195">
    <property type="entry name" value="G-type lectin S-receptor-like serine/threonine-protein kinase"/>
    <property type="match status" value="1"/>
</dbReference>
<feature type="domain" description="Bulb-type lectin" evidence="16">
    <location>
        <begin position="27"/>
        <end position="148"/>
    </location>
</feature>
<keyword evidence="10" id="KW-1015">Disulfide bond</keyword>
<protein>
    <recommendedName>
        <fullName evidence="2">non-specific serine/threonine protein kinase</fullName>
        <ecNumber evidence="2">2.7.11.1</ecNumber>
    </recommendedName>
</protein>
<proteinExistence type="predicted"/>
<dbReference type="PANTHER" id="PTHR27002">
    <property type="entry name" value="RECEPTOR-LIKE SERINE/THREONINE-PROTEIN KINASE SD1-8"/>
    <property type="match status" value="1"/>
</dbReference>
<evidence type="ECO:0000256" key="1">
    <source>
        <dbReference type="ARBA" id="ARBA00004251"/>
    </source>
</evidence>
<evidence type="ECO:0000313" key="18">
    <source>
        <dbReference type="Proteomes" id="UP000594638"/>
    </source>
</evidence>
<evidence type="ECO:0000256" key="4">
    <source>
        <dbReference type="ARBA" id="ARBA00022527"/>
    </source>
</evidence>
<dbReference type="PANTHER" id="PTHR27002:SF851">
    <property type="entry name" value="G-TYPE LECTIN S-RECEPTOR-LIKE SERINE_THREONINE-PROTEIN KINASE SD1-1"/>
    <property type="match status" value="1"/>
</dbReference>
<dbReference type="SMART" id="SM00220">
    <property type="entry name" value="S_TKc"/>
    <property type="match status" value="1"/>
</dbReference>
<keyword evidence="7" id="KW-0547">Nucleotide-binding</keyword>
<keyword evidence="8" id="KW-0418">Kinase</keyword>
<dbReference type="PROSITE" id="PS50011">
    <property type="entry name" value="PROTEIN_KINASE_DOM"/>
    <property type="match status" value="1"/>
</dbReference>
<evidence type="ECO:0000256" key="14">
    <source>
        <dbReference type="SAM" id="SignalP"/>
    </source>
</evidence>
<dbReference type="Gene3D" id="1.10.510.10">
    <property type="entry name" value="Transferase(Phosphotransferase) domain 1"/>
    <property type="match status" value="1"/>
</dbReference>
<keyword evidence="9" id="KW-0067">ATP-binding</keyword>
<dbReference type="SUPFAM" id="SSF56112">
    <property type="entry name" value="Protein kinase-like (PK-like)"/>
    <property type="match status" value="1"/>
</dbReference>
<keyword evidence="4" id="KW-0723">Serine/threonine-protein kinase</keyword>
<dbReference type="InterPro" id="IPR001480">
    <property type="entry name" value="Bulb-type_lectin_dom"/>
</dbReference>
<gene>
    <name evidence="17" type="ORF">OLEA9_A024371</name>
</gene>
<comment type="caution">
    <text evidence="17">The sequence shown here is derived from an EMBL/GenBank/DDBJ whole genome shotgun (WGS) entry which is preliminary data.</text>
</comment>
<accession>A0A8S0PLE9</accession>
<dbReference type="SUPFAM" id="SSF51110">
    <property type="entry name" value="alpha-D-mannose-specific plant lectins"/>
    <property type="match status" value="1"/>
</dbReference>
<evidence type="ECO:0000256" key="5">
    <source>
        <dbReference type="ARBA" id="ARBA00022679"/>
    </source>
</evidence>
<feature type="chain" id="PRO_5035887381" description="non-specific serine/threonine protein kinase" evidence="14">
    <location>
        <begin position="27"/>
        <end position="511"/>
    </location>
</feature>
<dbReference type="Gene3D" id="3.30.200.20">
    <property type="entry name" value="Phosphorylase Kinase, domain 1"/>
    <property type="match status" value="1"/>
</dbReference>
<keyword evidence="18" id="KW-1185">Reference proteome</keyword>
<comment type="catalytic activity">
    <reaction evidence="12">
        <text>L-threonyl-[protein] + ATP = O-phospho-L-threonyl-[protein] + ADP + H(+)</text>
        <dbReference type="Rhea" id="RHEA:46608"/>
        <dbReference type="Rhea" id="RHEA-COMP:11060"/>
        <dbReference type="Rhea" id="RHEA-COMP:11605"/>
        <dbReference type="ChEBI" id="CHEBI:15378"/>
        <dbReference type="ChEBI" id="CHEBI:30013"/>
        <dbReference type="ChEBI" id="CHEBI:30616"/>
        <dbReference type="ChEBI" id="CHEBI:61977"/>
        <dbReference type="ChEBI" id="CHEBI:456216"/>
        <dbReference type="EC" id="2.7.11.1"/>
    </reaction>
</comment>
<dbReference type="FunFam" id="1.10.510.10:FF:000060">
    <property type="entry name" value="G-type lectin S-receptor-like serine/threonine-protein kinase"/>
    <property type="match status" value="1"/>
</dbReference>
<comment type="subcellular location">
    <subcellularLocation>
        <location evidence="1">Cell membrane</location>
        <topology evidence="1">Single-pass type I membrane protein</topology>
    </subcellularLocation>
</comment>
<evidence type="ECO:0000256" key="2">
    <source>
        <dbReference type="ARBA" id="ARBA00012513"/>
    </source>
</evidence>
<dbReference type="GO" id="GO:0004674">
    <property type="term" value="F:protein serine/threonine kinase activity"/>
    <property type="evidence" value="ECO:0007669"/>
    <property type="project" value="UniProtKB-KW"/>
</dbReference>
<dbReference type="Pfam" id="PF01453">
    <property type="entry name" value="B_lectin"/>
    <property type="match status" value="1"/>
</dbReference>
<dbReference type="InterPro" id="IPR011009">
    <property type="entry name" value="Kinase-like_dom_sf"/>
</dbReference>
<evidence type="ECO:0000313" key="17">
    <source>
        <dbReference type="EMBL" id="CAA2954066.1"/>
    </source>
</evidence>
<feature type="domain" description="Protein kinase" evidence="15">
    <location>
        <begin position="266"/>
        <end position="511"/>
    </location>
</feature>
<evidence type="ECO:0000256" key="10">
    <source>
        <dbReference type="ARBA" id="ARBA00023157"/>
    </source>
</evidence>
<dbReference type="Pfam" id="PF07714">
    <property type="entry name" value="PK_Tyr_Ser-Thr"/>
    <property type="match status" value="1"/>
</dbReference>
<dbReference type="EC" id="2.7.11.1" evidence="2"/>
<dbReference type="GO" id="GO:0005886">
    <property type="term" value="C:plasma membrane"/>
    <property type="evidence" value="ECO:0007669"/>
    <property type="project" value="UniProtKB-SubCell"/>
</dbReference>
<keyword evidence="3" id="KW-0472">Membrane</keyword>
<evidence type="ECO:0000256" key="7">
    <source>
        <dbReference type="ARBA" id="ARBA00022741"/>
    </source>
</evidence>
<dbReference type="Gene3D" id="2.90.10.10">
    <property type="entry name" value="Bulb-type lectin domain"/>
    <property type="match status" value="1"/>
</dbReference>
<keyword evidence="3" id="KW-1003">Cell membrane</keyword>
<dbReference type="Proteomes" id="UP000594638">
    <property type="component" value="Unassembled WGS sequence"/>
</dbReference>
<dbReference type="CDD" id="cd00028">
    <property type="entry name" value="B_lectin"/>
    <property type="match status" value="1"/>
</dbReference>